<accession>A0A5M6IW66</accession>
<organism evidence="3 4">
    <name type="scientific">Rhodovastum atsumiense</name>
    <dbReference type="NCBI Taxonomy" id="504468"/>
    <lineage>
        <taxon>Bacteria</taxon>
        <taxon>Pseudomonadati</taxon>
        <taxon>Pseudomonadota</taxon>
        <taxon>Alphaproteobacteria</taxon>
        <taxon>Acetobacterales</taxon>
        <taxon>Acetobacteraceae</taxon>
        <taxon>Rhodovastum</taxon>
    </lineage>
</organism>
<dbReference type="AlphaFoldDB" id="A0A5M6IW66"/>
<keyword evidence="2" id="KW-0732">Signal</keyword>
<gene>
    <name evidence="3" type="ORF">F1189_09815</name>
</gene>
<evidence type="ECO:0000256" key="1">
    <source>
        <dbReference type="SAM" id="MobiDB-lite"/>
    </source>
</evidence>
<feature type="signal peptide" evidence="2">
    <location>
        <begin position="1"/>
        <end position="42"/>
    </location>
</feature>
<feature type="chain" id="PRO_5024386859" description="Tripartite tricarboxylate transporter substrate binding protein" evidence="2">
    <location>
        <begin position="43"/>
        <end position="372"/>
    </location>
</feature>
<evidence type="ECO:0008006" key="5">
    <source>
        <dbReference type="Google" id="ProtNLM"/>
    </source>
</evidence>
<dbReference type="Proteomes" id="UP000325255">
    <property type="component" value="Unassembled WGS sequence"/>
</dbReference>
<feature type="region of interest" description="Disordered" evidence="1">
    <location>
        <begin position="1"/>
        <end position="22"/>
    </location>
</feature>
<dbReference type="OrthoDB" id="7239404at2"/>
<dbReference type="EMBL" id="VWPK01000012">
    <property type="protein sequence ID" value="KAA5612461.1"/>
    <property type="molecule type" value="Genomic_DNA"/>
</dbReference>
<evidence type="ECO:0000313" key="3">
    <source>
        <dbReference type="EMBL" id="KAA5612461.1"/>
    </source>
</evidence>
<sequence>MRDVLPTPTGSSSTRLPPDQTGRRVLLRSVAALMALSGTARATGVTASPVGAPPPEPFPETVGLLVPGPQDGRMERWAGLIGPALRDAMPPGTRLRHLSRGGADGVTAANQFTARVTPDGGTALLVPGETVLAWLAGDPRARFDAAGWLPVLAGLTSGVLCSRIPATALHPGISLRVACASQTGPELAALLGLDLMGIEPLPVRGVHDAAAARQALATQAADAVLLSGPMTREQLADAAALGAAPLFTLGMPTAGGTARDPLLPGLPIAPELIGRLRGPPPTAGLVAAWRAAAAAAVTEFALVLPPLTPATLVAMWRHAGTEAAPDLQTQTRGLRLLAGAEASAATTTMACDAARMLELRRWLAMRLNWRPA</sequence>
<protein>
    <recommendedName>
        <fullName evidence="5">Tripartite tricarboxylate transporter substrate binding protein</fullName>
    </recommendedName>
</protein>
<dbReference type="RefSeq" id="WP_150040560.1">
    <property type="nucleotide sequence ID" value="NZ_OW485601.1"/>
</dbReference>
<reference evidence="3 4" key="1">
    <citation type="submission" date="2019-09" db="EMBL/GenBank/DDBJ databases">
        <title>Genome sequence of Rhodovastum atsumiense, a diverse member of the Acetobacteraceae family of non-sulfur purple photosynthetic bacteria.</title>
        <authorList>
            <person name="Meyer T."/>
            <person name="Kyndt J."/>
        </authorList>
    </citation>
    <scope>NUCLEOTIDE SEQUENCE [LARGE SCALE GENOMIC DNA]</scope>
    <source>
        <strain evidence="3 4">DSM 21279</strain>
    </source>
</reference>
<evidence type="ECO:0000256" key="2">
    <source>
        <dbReference type="SAM" id="SignalP"/>
    </source>
</evidence>
<comment type="caution">
    <text evidence="3">The sequence shown here is derived from an EMBL/GenBank/DDBJ whole genome shotgun (WGS) entry which is preliminary data.</text>
</comment>
<proteinExistence type="predicted"/>
<evidence type="ECO:0000313" key="4">
    <source>
        <dbReference type="Proteomes" id="UP000325255"/>
    </source>
</evidence>
<name>A0A5M6IW66_9PROT</name>
<keyword evidence="4" id="KW-1185">Reference proteome</keyword>